<dbReference type="InterPro" id="IPR021109">
    <property type="entry name" value="Peptidase_aspartic_dom_sf"/>
</dbReference>
<dbReference type="PROSITE" id="PS51208">
    <property type="entry name" value="AUTOTRANSPORTER"/>
    <property type="match status" value="1"/>
</dbReference>
<dbReference type="GO" id="GO:0019867">
    <property type="term" value="C:outer membrane"/>
    <property type="evidence" value="ECO:0007669"/>
    <property type="project" value="InterPro"/>
</dbReference>
<dbReference type="SMART" id="SM00869">
    <property type="entry name" value="Autotransporter"/>
    <property type="match status" value="1"/>
</dbReference>
<dbReference type="Gene3D" id="2.40.70.10">
    <property type="entry name" value="Acid Proteases"/>
    <property type="match status" value="1"/>
</dbReference>
<feature type="domain" description="Autotransporter" evidence="2">
    <location>
        <begin position="715"/>
        <end position="992"/>
    </location>
</feature>
<accession>A0A6A7Y395</accession>
<evidence type="ECO:0000313" key="5">
    <source>
        <dbReference type="Proteomes" id="UP000332515"/>
    </source>
</evidence>
<dbReference type="NCBIfam" id="TIGR01414">
    <property type="entry name" value="autotrans_barl"/>
    <property type="match status" value="1"/>
</dbReference>
<name>A0A6A7Y395_9HYPH</name>
<proteinExistence type="predicted"/>
<dbReference type="InterPro" id="IPR033121">
    <property type="entry name" value="PEPTIDASE_A1"/>
</dbReference>
<dbReference type="Gene3D" id="2.40.128.130">
    <property type="entry name" value="Autotransporter beta-domain"/>
    <property type="match status" value="1"/>
</dbReference>
<feature type="signal peptide" evidence="1">
    <location>
        <begin position="1"/>
        <end position="30"/>
    </location>
</feature>
<dbReference type="InterPro" id="IPR036709">
    <property type="entry name" value="Autotransporte_beta_dom_sf"/>
</dbReference>
<evidence type="ECO:0000313" key="4">
    <source>
        <dbReference type="EMBL" id="MQT12212.1"/>
    </source>
</evidence>
<feature type="domain" description="Peptidase A1" evidence="3">
    <location>
        <begin position="57"/>
        <end position="403"/>
    </location>
</feature>
<feature type="chain" id="PRO_5025368908" evidence="1">
    <location>
        <begin position="31"/>
        <end position="992"/>
    </location>
</feature>
<organism evidence="4 5">
    <name type="scientific">Segnochrobactrum spirostomi</name>
    <dbReference type="NCBI Taxonomy" id="2608987"/>
    <lineage>
        <taxon>Bacteria</taxon>
        <taxon>Pseudomonadati</taxon>
        <taxon>Pseudomonadota</taxon>
        <taxon>Alphaproteobacteria</taxon>
        <taxon>Hyphomicrobiales</taxon>
        <taxon>Segnochrobactraceae</taxon>
        <taxon>Segnochrobactrum</taxon>
    </lineage>
</organism>
<comment type="caution">
    <text evidence="4">The sequence shown here is derived from an EMBL/GenBank/DDBJ whole genome shotgun (WGS) entry which is preliminary data.</text>
</comment>
<keyword evidence="5" id="KW-1185">Reference proteome</keyword>
<keyword evidence="1" id="KW-0732">Signal</keyword>
<dbReference type="Pfam" id="PF03797">
    <property type="entry name" value="Autotransporter"/>
    <property type="match status" value="1"/>
</dbReference>
<sequence>MELGSGAMKWLAGFAIGCAVFASLAPSAEAQESTTIPLNMFKLADAPSGYVDYNPFYYVNVAIGSPTATANSVLVDTGSTGLYILRSALGASQYQDTATTFKYAYSSGNVITGTIAVATVYFPGAVDASGATLGTAQPITFGVIDTLNCKDGPGTCAGYRSEPTWTVNQTGVMGVGFSGGLDVFNPLTQLAGNYASGFIFSANQALGDSSPVLVVGLTAENTAGFSFASFQSNGQTGGNTGMQAWNTKVPACWANNGSSSCFATIFDSGAVDATFMTDAAGGPYASPTTYPVGAMTISIQNVLSFSQTLGNYAYEEAHGDPPGYNASNAPFLYYAVAYDYVNGRIGFSPVGVIAAGYEGGQTSFTSDADLGLPGTGVIVFGAMQLGPNFVSSRAFNLAQSSYLDVGIPSLLIDGSVTLNGSLSSGNFGSSEPDVGVTFTGVGSSNTLTLNGVSLFSSTLPVSVSDLKLVVNGILPGAVSLGSGATLGGSGLITGSLTVGSGATVAPGNSIGTFTVSGNVAFQPGSTYSVEVGSPGSSDQLAVFGAVSLDGPMLTLTPYAGTSPALGYYPIIAATNGVSGTFSAISAPAFGALGTQYPFIAPTLVYTPSAVVLDMVRSTVSYTTAAQTTNQYAVATVADRLAWSNPVNVALSGLNTDTATAALESLSGQAYASVQTGLQQQSVYLRDAATARLRQAFAKNGEPAAAAASAKTAELVPGLALTAWAQAYGGWGQTEGDANAASLSRSIGGFLMGIDSPLGEAWRVGLLGGYSQSTFEVDGVNSSADSDNYDLGLYGGARFGDFGLRFGAGYTWHDLSMNRSLAFGGMSEALSSNYQAGTAQVFGEAGYGFHFGATTAEPFADLAYVNLKTDGFTETGGAAALSGDSETFGATYSVLGLRLGHAIPVATGGDLMLTGSLGWQHAYGGLTPTQTAFFAGSSSFSSSGVPIGRDTALIDVGFGYNPTPNIDVGLHYDGAFASSAQDSAIKGTLKIKF</sequence>
<dbReference type="InterPro" id="IPR006315">
    <property type="entry name" value="OM_autotransptr_brl_dom"/>
</dbReference>
<evidence type="ECO:0000256" key="1">
    <source>
        <dbReference type="SAM" id="SignalP"/>
    </source>
</evidence>
<dbReference type="PROSITE" id="PS51767">
    <property type="entry name" value="PEPTIDASE_A1"/>
    <property type="match status" value="1"/>
</dbReference>
<protein>
    <submittedName>
        <fullName evidence="4">DUF3443 family protein</fullName>
    </submittedName>
</protein>
<dbReference type="EMBL" id="VWNA01000001">
    <property type="protein sequence ID" value="MQT12212.1"/>
    <property type="molecule type" value="Genomic_DNA"/>
</dbReference>
<dbReference type="AlphaFoldDB" id="A0A6A7Y395"/>
<dbReference type="InterPro" id="IPR005546">
    <property type="entry name" value="Autotransporte_beta"/>
</dbReference>
<dbReference type="SUPFAM" id="SSF50630">
    <property type="entry name" value="Acid proteases"/>
    <property type="match status" value="1"/>
</dbReference>
<reference evidence="4 5" key="1">
    <citation type="submission" date="2019-09" db="EMBL/GenBank/DDBJ databases">
        <title>Segnochrobactrum spirostomi gen. nov., sp. nov., isolated from the ciliate Spirostomum cf. yagiui and description of a novel family, Segnochrobactraceae fam. nov. within the order Rhizobiales of the class Alphaproteobacteria.</title>
        <authorList>
            <person name="Akter S."/>
            <person name="Shazib S.U.A."/>
            <person name="Shin M.K."/>
        </authorList>
    </citation>
    <scope>NUCLEOTIDE SEQUENCE [LARGE SCALE GENOMIC DNA]</scope>
    <source>
        <strain evidence="4 5">Sp-1</strain>
    </source>
</reference>
<dbReference type="Proteomes" id="UP000332515">
    <property type="component" value="Unassembled WGS sequence"/>
</dbReference>
<evidence type="ECO:0000259" key="2">
    <source>
        <dbReference type="PROSITE" id="PS51208"/>
    </source>
</evidence>
<gene>
    <name evidence="4" type="ORF">F0357_05950</name>
</gene>
<evidence type="ECO:0000259" key="3">
    <source>
        <dbReference type="PROSITE" id="PS51767"/>
    </source>
</evidence>
<dbReference type="SUPFAM" id="SSF103515">
    <property type="entry name" value="Autotransporter"/>
    <property type="match status" value="1"/>
</dbReference>